<feature type="region of interest" description="Disordered" evidence="1">
    <location>
        <begin position="42"/>
        <end position="75"/>
    </location>
</feature>
<name>A0A183CS02_GLOPA</name>
<sequence length="75" mass="8932">MFGEVMVEDEYNPTAPTNYSSFKQKREQLRLKEKIAKEIADRLAKEASEDEEKRRKGAALRRRPHLSHTARQHWH</sequence>
<reference evidence="2" key="1">
    <citation type="submission" date="2013-12" db="EMBL/GenBank/DDBJ databases">
        <authorList>
            <person name="Aslett M."/>
        </authorList>
    </citation>
    <scope>NUCLEOTIDE SEQUENCE [LARGE SCALE GENOMIC DNA]</scope>
    <source>
        <strain evidence="2">Lindley</strain>
    </source>
</reference>
<evidence type="ECO:0000313" key="3">
    <source>
        <dbReference type="WBParaSite" id="GPLIN_001566000"/>
    </source>
</evidence>
<dbReference type="WBParaSite" id="GPLIN_001566000">
    <property type="protein sequence ID" value="GPLIN_001566000"/>
    <property type="gene ID" value="GPLIN_001566000"/>
</dbReference>
<evidence type="ECO:0000256" key="1">
    <source>
        <dbReference type="SAM" id="MobiDB-lite"/>
    </source>
</evidence>
<dbReference type="Proteomes" id="UP000050741">
    <property type="component" value="Unassembled WGS sequence"/>
</dbReference>
<reference evidence="3" key="3">
    <citation type="submission" date="2016-06" db="UniProtKB">
        <authorList>
            <consortium name="WormBaseParasite"/>
        </authorList>
    </citation>
    <scope>IDENTIFICATION</scope>
</reference>
<protein>
    <submittedName>
        <fullName evidence="3">Pre-mRNA-processing protein 45</fullName>
    </submittedName>
</protein>
<evidence type="ECO:0000313" key="2">
    <source>
        <dbReference type="Proteomes" id="UP000050741"/>
    </source>
</evidence>
<keyword evidence="2" id="KW-1185">Reference proteome</keyword>
<accession>A0A183CS02</accession>
<feature type="compositionally biased region" description="Basic residues" evidence="1">
    <location>
        <begin position="55"/>
        <end position="75"/>
    </location>
</feature>
<reference evidence="2" key="2">
    <citation type="submission" date="2014-05" db="EMBL/GenBank/DDBJ databases">
        <title>The genome and life-stage specific transcriptomes of Globodera pallida elucidate key aspects of plant parasitism by a cyst nematode.</title>
        <authorList>
            <person name="Cotton J.A."/>
            <person name="Lilley C.J."/>
            <person name="Jones L.M."/>
            <person name="Kikuchi T."/>
            <person name="Reid A.J."/>
            <person name="Thorpe P."/>
            <person name="Tsai I.J."/>
            <person name="Beasley H."/>
            <person name="Blok V."/>
            <person name="Cock P.J.A."/>
            <person name="Van den Akker S.E."/>
            <person name="Holroyd N."/>
            <person name="Hunt M."/>
            <person name="Mantelin S."/>
            <person name="Naghra H."/>
            <person name="Pain A."/>
            <person name="Palomares-Rius J.E."/>
            <person name="Zarowiecki M."/>
            <person name="Berriman M."/>
            <person name="Jones J.T."/>
            <person name="Urwin P.E."/>
        </authorList>
    </citation>
    <scope>NUCLEOTIDE SEQUENCE [LARGE SCALE GENOMIC DNA]</scope>
    <source>
        <strain evidence="2">Lindley</strain>
    </source>
</reference>
<proteinExistence type="predicted"/>
<feature type="compositionally biased region" description="Basic and acidic residues" evidence="1">
    <location>
        <begin position="42"/>
        <end position="54"/>
    </location>
</feature>
<dbReference type="AlphaFoldDB" id="A0A183CS02"/>
<organism evidence="2 3">
    <name type="scientific">Globodera pallida</name>
    <name type="common">Potato cyst nematode worm</name>
    <name type="synonym">Heterodera pallida</name>
    <dbReference type="NCBI Taxonomy" id="36090"/>
    <lineage>
        <taxon>Eukaryota</taxon>
        <taxon>Metazoa</taxon>
        <taxon>Ecdysozoa</taxon>
        <taxon>Nematoda</taxon>
        <taxon>Chromadorea</taxon>
        <taxon>Rhabditida</taxon>
        <taxon>Tylenchina</taxon>
        <taxon>Tylenchomorpha</taxon>
        <taxon>Tylenchoidea</taxon>
        <taxon>Heteroderidae</taxon>
        <taxon>Heteroderinae</taxon>
        <taxon>Globodera</taxon>
    </lineage>
</organism>